<dbReference type="InterPro" id="IPR045357">
    <property type="entry name" value="Aminopeptidase_N-like_N"/>
</dbReference>
<feature type="site" description="Transition state stabilizer" evidence="19">
    <location>
        <position position="1436"/>
    </location>
</feature>
<dbReference type="GO" id="GO:0042277">
    <property type="term" value="F:peptide binding"/>
    <property type="evidence" value="ECO:0007669"/>
    <property type="project" value="TreeGrafter"/>
</dbReference>
<feature type="domain" description="ERAP1-like C-terminal" evidence="22">
    <location>
        <begin position="710"/>
        <end position="1027"/>
    </location>
</feature>
<keyword evidence="9 18" id="KW-0479">Metal-binding</keyword>
<dbReference type="FunFam" id="2.60.40.1910:FF:000007">
    <property type="entry name" value="Aminopeptidase"/>
    <property type="match status" value="2"/>
</dbReference>
<feature type="region of interest" description="Disordered" evidence="20">
    <location>
        <begin position="1"/>
        <end position="170"/>
    </location>
</feature>
<dbReference type="PRINTS" id="PR00756">
    <property type="entry name" value="ALADIPTASE"/>
</dbReference>
<name>A0AAW0IQ32_QUESU</name>
<keyword evidence="7" id="KW-0963">Cytoplasm</keyword>
<dbReference type="GO" id="GO:0005615">
    <property type="term" value="C:extracellular space"/>
    <property type="evidence" value="ECO:0007669"/>
    <property type="project" value="TreeGrafter"/>
</dbReference>
<evidence type="ECO:0000256" key="14">
    <source>
        <dbReference type="ARBA" id="ARBA00023049"/>
    </source>
</evidence>
<dbReference type="InterPro" id="IPR034016">
    <property type="entry name" value="M1_APN-typ"/>
</dbReference>
<keyword evidence="6 24" id="KW-0031">Aminopeptidase</keyword>
<dbReference type="GO" id="GO:0016285">
    <property type="term" value="F:alanyl aminopeptidase activity"/>
    <property type="evidence" value="ECO:0007669"/>
    <property type="project" value="UniProtKB-EC"/>
</dbReference>
<feature type="domain" description="ERAP1-like C-terminal" evidence="22">
    <location>
        <begin position="1573"/>
        <end position="1890"/>
    </location>
</feature>
<evidence type="ECO:0000256" key="20">
    <source>
        <dbReference type="SAM" id="MobiDB-lite"/>
    </source>
</evidence>
<evidence type="ECO:0000256" key="11">
    <source>
        <dbReference type="ARBA" id="ARBA00022824"/>
    </source>
</evidence>
<feature type="domain" description="Aminopeptidase N-like N-terminal" evidence="23">
    <location>
        <begin position="189"/>
        <end position="380"/>
    </location>
</feature>
<evidence type="ECO:0000256" key="18">
    <source>
        <dbReference type="PIRSR" id="PIRSR634016-3"/>
    </source>
</evidence>
<feature type="domain" description="Aminopeptidase N-like N-terminal" evidence="23">
    <location>
        <begin position="1059"/>
        <end position="1244"/>
    </location>
</feature>
<dbReference type="SUPFAM" id="SSF63737">
    <property type="entry name" value="Leukotriene A4 hydrolase N-terminal domain"/>
    <property type="match status" value="2"/>
</dbReference>
<comment type="subcellular location">
    <subcellularLocation>
        <location evidence="3">Cytoplasm</location>
    </subcellularLocation>
    <subcellularLocation>
        <location evidence="2">Microsome membrane</location>
        <topology evidence="2">Peripheral membrane protein</topology>
    </subcellularLocation>
</comment>
<comment type="cofactor">
    <cofactor evidence="18">
        <name>Zn(2+)</name>
        <dbReference type="ChEBI" id="CHEBI:29105"/>
    </cofactor>
    <text evidence="18">Binds 1 zinc ion per subunit.</text>
</comment>
<keyword evidence="13" id="KW-0492">Microsome</keyword>
<dbReference type="InterPro" id="IPR024571">
    <property type="entry name" value="ERAP1-like_C_dom"/>
</dbReference>
<dbReference type="FunFam" id="2.60.40.1730:FF:000002">
    <property type="entry name" value="Aminopeptidase"/>
    <property type="match status" value="1"/>
</dbReference>
<dbReference type="Proteomes" id="UP000237347">
    <property type="component" value="Unassembled WGS sequence"/>
</dbReference>
<evidence type="ECO:0000256" key="5">
    <source>
        <dbReference type="ARBA" id="ARBA00012564"/>
    </source>
</evidence>
<evidence type="ECO:0000256" key="1">
    <source>
        <dbReference type="ARBA" id="ARBA00000098"/>
    </source>
</evidence>
<evidence type="ECO:0000256" key="7">
    <source>
        <dbReference type="ARBA" id="ARBA00022490"/>
    </source>
</evidence>
<dbReference type="PANTHER" id="PTHR11533:SF174">
    <property type="entry name" value="PUROMYCIN-SENSITIVE AMINOPEPTIDASE-RELATED"/>
    <property type="match status" value="1"/>
</dbReference>
<keyword evidence="15" id="KW-0472">Membrane</keyword>
<sequence length="1917" mass="219293">MESEWRRRREEEENARRRREEEDARRKREEEDARRKREDEENARRKKEEEDARRKREEEENARRKREEEDARRRREEEEDARRKREEEENARRKKEEEDARRKREEEDARRKREDEENARRKKEEEDARRKREEEDARRQKEEDEKRKKEEEDAKRKKEEEDAKAKFESHKKMMEQLKGQSRLPKFAIPRRYEIWLKPDLSMCKFAGSVAIELNIVADTSFIVLNVAELSIDTTSLSFTHHPTTANSSNSNQVLKPLYVDVVEEDEILVLDFADTLPIGIGLLTIAFKGTLNDKMKGFYTSTYEHNGEKKNMAVTQFEPTNARRCFPCWDEPACKAMFKITLDVPSQLVALSNMPIIEEKVDGDLKTISYQESPIMSTYLVAIVVGLFDYVEHLTSDGIKVRVYCQVGKVNQGNFALDVAVRTLELYKEYFAVPYFLPKLDMVAIPDFAFGAMENYGLVTCCERNLIYDNQHSAAANKQRVVIVVAHELAHQWFGNLVTMEWWTHLWLNEGFATWASYLAANHLFPEWQVWTQFLNDCTEGLRLDGLAESHPIEVEINHAREIDEIFSDTMSDKKGAYVIQMLQSYLGSECFQRSLASYIKKFACSNAKTEDLWAALEEGSSEPVNQLMNSWTKQKGYPVVSVKVKEQKLVFEQSQFLASGSLGEGQWIVPITLCRGSYDVHKNFLLQTKSETLDMKELPSDGSKLASSWVKLNINQTGFYRVKYDEDLATKLRYAIENKYLSATDRFGILDDSFALCMARQQPLNSLLTLMGAYSGELEYTVLSNLINISYKVERIAADANPELLECIKQFFITLFLRSAMKLGWEPKKGESHLDAMLRGEVWTALAVFGYDPTLKEASRRFHAFLDDRNTPLLHPDIRKAAYMAVMRRVNSSNRFGFESLLRVYRETDLNQEKTRVLSSLTSSPDPSIILEALNFLLSSEVCTQDAVLGLAVSKEGREIAWAWLKDNWEHISKTWGSGYLITHFVNSIVSPFASFEKANEIEEFFANHAEPKIARTLKQSIEQVHINANWVQSLTEKRISKSMEQFKGQSRLPKFAVPKRYDIRLKPDLTACNFAGSVAIHLHIVADTTFIVLNAADLSVHSASLSFDSSSSSKVLEPSKIELVEADEILVLDFPHTLPLGIGVLNIAFQGTLNDKMKGFYRSTYEHNGEKKNMAVTQFEPADARRCFPCWDEPACKATFKITLDVPSELIALSNMPIIEEKVDGHLKTVSYQESPIMSTYLVAVVVGLFDYVEDHTSDGIKVRVYCQVGKADQGKFALDVAVKTLGLYKEYFAVPYSLPKLDMIAIPDFAAGAMENYGLVTYRETALLYDEQHSAAANKQRVATVVAHELAHQWFGNLVTMEWWTHLWLNEGFATWVSYLATDSLFPEWKIWTQFLDESTEGLRLDGLAESHPIEVEINHASEIDEIFDAISYRKGASVIRMLQSYLGAECFQRSLASYIKKYACSNAKTEDLWAALEEGSGEPVNKLMNSWTKQKGYPVVSVEIKDQTLVFQQSQFLSSGSHGDGQWIVPITLCCGSYDAHKNFLLQTKSETLNIKEFLSDKSNSASAWIKLNVDQAGFYRVKYDEDLAARLRYAIENNYLSATDRFGILDDSFALCMARQQSLTSLLTLMGAYREEVEYTVLSNLISISYKIVRIAADATPDLVDYVKQFFISLFQCSAEKLGWDPKTGESHLDAMLRGEVLNALALFGHDLTLNEASRRFRAFLDDKNTPLLPPDTRKAAYVAVMRRVSNSNKSAFESLLRLYKETDLSQEKTRILSSLASSSDPNIILEVLNFLLSSEVRSQDAIFGLAISMEGRETAWTWLKDNWEHISKTWGSGFLITRFVSAIVSPFASFEKAKEIEEYFASRSMPSIARTLKQSIERIHINANWVQSVQNEKDLAEAVKELAHRKY</sequence>
<dbReference type="Pfam" id="PF01433">
    <property type="entry name" value="Peptidase_M1"/>
    <property type="match status" value="2"/>
</dbReference>
<dbReference type="EMBL" id="PKMF04000938">
    <property type="protein sequence ID" value="KAK7816432.1"/>
    <property type="molecule type" value="Genomic_DNA"/>
</dbReference>
<keyword evidence="25" id="KW-1185">Reference proteome</keyword>
<dbReference type="GO" id="GO:0008270">
    <property type="term" value="F:zinc ion binding"/>
    <property type="evidence" value="ECO:0007669"/>
    <property type="project" value="InterPro"/>
</dbReference>
<evidence type="ECO:0000256" key="13">
    <source>
        <dbReference type="ARBA" id="ARBA00022848"/>
    </source>
</evidence>
<dbReference type="Pfam" id="PF11838">
    <property type="entry name" value="ERAP1_C"/>
    <property type="match status" value="2"/>
</dbReference>
<keyword evidence="12 18" id="KW-0862">Zinc</keyword>
<organism evidence="24 25">
    <name type="scientific">Quercus suber</name>
    <name type="common">Cork oak</name>
    <dbReference type="NCBI Taxonomy" id="58331"/>
    <lineage>
        <taxon>Eukaryota</taxon>
        <taxon>Viridiplantae</taxon>
        <taxon>Streptophyta</taxon>
        <taxon>Embryophyta</taxon>
        <taxon>Tracheophyta</taxon>
        <taxon>Spermatophyta</taxon>
        <taxon>Magnoliopsida</taxon>
        <taxon>eudicotyledons</taxon>
        <taxon>Gunneridae</taxon>
        <taxon>Pentapetalae</taxon>
        <taxon>rosids</taxon>
        <taxon>fabids</taxon>
        <taxon>Fagales</taxon>
        <taxon>Fagaceae</taxon>
        <taxon>Quercus</taxon>
    </lineage>
</organism>
<evidence type="ECO:0000256" key="16">
    <source>
        <dbReference type="ARBA" id="ARBA00029840"/>
    </source>
</evidence>
<comment type="catalytic activity">
    <reaction evidence="1">
        <text>Release of an N-terminal amino acid, Xaa-|-Yaa- from a peptide, amide or arylamide. Xaa is preferably Ala, but may be most amino acids including Pro (slow action). When a terminal hydrophobic residue is followed by a prolyl residue, the two may be released as an intact Xaa-Pro dipeptide.</text>
        <dbReference type="EC" id="3.4.11.2"/>
    </reaction>
</comment>
<evidence type="ECO:0000256" key="15">
    <source>
        <dbReference type="ARBA" id="ARBA00023136"/>
    </source>
</evidence>
<keyword evidence="8" id="KW-0645">Protease</keyword>
<dbReference type="Pfam" id="PF17900">
    <property type="entry name" value="Peptidase_M1_N"/>
    <property type="match status" value="2"/>
</dbReference>
<dbReference type="FunFam" id="1.10.390.10:FF:000001">
    <property type="entry name" value="Aminopeptidase"/>
    <property type="match status" value="2"/>
</dbReference>
<dbReference type="Gene3D" id="1.25.50.20">
    <property type="match status" value="2"/>
</dbReference>
<keyword evidence="11" id="KW-0256">Endoplasmic reticulum</keyword>
<gene>
    <name evidence="24" type="primary">APM1_12</name>
    <name evidence="24" type="ORF">CFP56_044082</name>
</gene>
<evidence type="ECO:0000259" key="23">
    <source>
        <dbReference type="Pfam" id="PF17900"/>
    </source>
</evidence>
<evidence type="ECO:0000259" key="21">
    <source>
        <dbReference type="Pfam" id="PF01433"/>
    </source>
</evidence>
<proteinExistence type="inferred from homology"/>
<evidence type="ECO:0000256" key="10">
    <source>
        <dbReference type="ARBA" id="ARBA00022801"/>
    </source>
</evidence>
<dbReference type="FunFam" id="1.25.50.20:FF:000002">
    <property type="entry name" value="Aminopeptidase"/>
    <property type="match status" value="2"/>
</dbReference>
<evidence type="ECO:0000256" key="9">
    <source>
        <dbReference type="ARBA" id="ARBA00022723"/>
    </source>
</evidence>
<dbReference type="Gene3D" id="1.10.390.10">
    <property type="entry name" value="Neutral Protease Domain 2"/>
    <property type="match status" value="2"/>
</dbReference>
<keyword evidence="14" id="KW-0482">Metalloprotease</keyword>
<evidence type="ECO:0000256" key="8">
    <source>
        <dbReference type="ARBA" id="ARBA00022670"/>
    </source>
</evidence>
<evidence type="ECO:0000313" key="25">
    <source>
        <dbReference type="Proteomes" id="UP000237347"/>
    </source>
</evidence>
<dbReference type="CDD" id="cd22249">
    <property type="entry name" value="UDM1_RNF168_RNF169-like"/>
    <property type="match status" value="1"/>
</dbReference>
<comment type="caution">
    <text evidence="24">The sequence shown here is derived from an EMBL/GenBank/DDBJ whole genome shotgun (WGS) entry which is preliminary data.</text>
</comment>
<feature type="binding site" evidence="18">
    <location>
        <position position="1351"/>
    </location>
    <ligand>
        <name>Zn(2+)</name>
        <dbReference type="ChEBI" id="CHEBI:29105"/>
        <note>catalytic</note>
    </ligand>
</feature>
<dbReference type="EC" id="3.4.11.2" evidence="5"/>
<feature type="active site" description="Proton acceptor" evidence="17">
    <location>
        <position position="1352"/>
    </location>
</feature>
<dbReference type="GO" id="GO:0006508">
    <property type="term" value="P:proteolysis"/>
    <property type="evidence" value="ECO:0007669"/>
    <property type="project" value="UniProtKB-KW"/>
</dbReference>
<dbReference type="InterPro" id="IPR014782">
    <property type="entry name" value="Peptidase_M1_dom"/>
</dbReference>
<protein>
    <recommendedName>
        <fullName evidence="5">membrane alanyl aminopeptidase</fullName>
        <ecNumber evidence="5">3.4.11.2</ecNumber>
    </recommendedName>
    <alternativeName>
        <fullName evidence="16">Alpha-aminoacylpeptide hydrolase</fullName>
    </alternativeName>
</protein>
<feature type="domain" description="Peptidase M1 membrane alanine aminopeptidase" evidence="21">
    <location>
        <begin position="415"/>
        <end position="632"/>
    </location>
</feature>
<dbReference type="InterPro" id="IPR042097">
    <property type="entry name" value="Aminopeptidase_N-like_N_sf"/>
</dbReference>
<dbReference type="PANTHER" id="PTHR11533">
    <property type="entry name" value="PROTEASE M1 ZINC METALLOPROTEASE"/>
    <property type="match status" value="1"/>
</dbReference>
<dbReference type="GO" id="GO:0043171">
    <property type="term" value="P:peptide catabolic process"/>
    <property type="evidence" value="ECO:0007669"/>
    <property type="project" value="TreeGrafter"/>
</dbReference>
<dbReference type="GO" id="GO:0016020">
    <property type="term" value="C:membrane"/>
    <property type="evidence" value="ECO:0007669"/>
    <property type="project" value="TreeGrafter"/>
</dbReference>
<dbReference type="Gene3D" id="2.60.40.1910">
    <property type="match status" value="2"/>
</dbReference>
<evidence type="ECO:0000256" key="3">
    <source>
        <dbReference type="ARBA" id="ARBA00004496"/>
    </source>
</evidence>
<keyword evidence="10" id="KW-0378">Hydrolase</keyword>
<dbReference type="CDD" id="cd09601">
    <property type="entry name" value="M1_APN-Q_like"/>
    <property type="match status" value="2"/>
</dbReference>
<evidence type="ECO:0000256" key="12">
    <source>
        <dbReference type="ARBA" id="ARBA00022833"/>
    </source>
</evidence>
<dbReference type="Gene3D" id="2.60.40.1730">
    <property type="entry name" value="tricorn interacting facor f3 domain"/>
    <property type="match status" value="2"/>
</dbReference>
<evidence type="ECO:0000313" key="24">
    <source>
        <dbReference type="EMBL" id="KAK7816432.1"/>
    </source>
</evidence>
<accession>A0AAW0IQ32</accession>
<evidence type="ECO:0000256" key="2">
    <source>
        <dbReference type="ARBA" id="ARBA00004174"/>
    </source>
</evidence>
<reference evidence="24 25" key="1">
    <citation type="journal article" date="2018" name="Sci. Data">
        <title>The draft genome sequence of cork oak.</title>
        <authorList>
            <person name="Ramos A.M."/>
            <person name="Usie A."/>
            <person name="Barbosa P."/>
            <person name="Barros P.M."/>
            <person name="Capote T."/>
            <person name="Chaves I."/>
            <person name="Simoes F."/>
            <person name="Abreu I."/>
            <person name="Carrasquinho I."/>
            <person name="Faro C."/>
            <person name="Guimaraes J.B."/>
            <person name="Mendonca D."/>
            <person name="Nobrega F."/>
            <person name="Rodrigues L."/>
            <person name="Saibo N.J.M."/>
            <person name="Varela M.C."/>
            <person name="Egas C."/>
            <person name="Matos J."/>
            <person name="Miguel C.M."/>
            <person name="Oliveira M.M."/>
            <person name="Ricardo C.P."/>
            <person name="Goncalves S."/>
        </authorList>
    </citation>
    <scope>NUCLEOTIDE SEQUENCE [LARGE SCALE GENOMIC DNA]</scope>
    <source>
        <strain evidence="25">cv. HL8</strain>
    </source>
</reference>
<evidence type="ECO:0000256" key="4">
    <source>
        <dbReference type="ARBA" id="ARBA00010136"/>
    </source>
</evidence>
<dbReference type="InterPro" id="IPR001930">
    <property type="entry name" value="Peptidase_M1"/>
</dbReference>
<feature type="binding site" evidence="18">
    <location>
        <position position="1355"/>
    </location>
    <ligand>
        <name>Zn(2+)</name>
        <dbReference type="ChEBI" id="CHEBI:29105"/>
        <note>catalytic</note>
    </ligand>
</feature>
<dbReference type="FunFam" id="2.60.40.1730:FF:000009">
    <property type="entry name" value="Aminopeptidase"/>
    <property type="match status" value="1"/>
</dbReference>
<evidence type="ECO:0000256" key="19">
    <source>
        <dbReference type="PIRSR" id="PIRSR634016-4"/>
    </source>
</evidence>
<dbReference type="GO" id="GO:0070006">
    <property type="term" value="F:metalloaminopeptidase activity"/>
    <property type="evidence" value="ECO:0007669"/>
    <property type="project" value="TreeGrafter"/>
</dbReference>
<feature type="domain" description="Peptidase M1 membrane alanine aminopeptidase" evidence="21">
    <location>
        <begin position="1279"/>
        <end position="1495"/>
    </location>
</feature>
<dbReference type="InterPro" id="IPR050344">
    <property type="entry name" value="Peptidase_M1_aminopeptidases"/>
</dbReference>
<dbReference type="GO" id="GO:0005737">
    <property type="term" value="C:cytoplasm"/>
    <property type="evidence" value="ECO:0007669"/>
    <property type="project" value="UniProtKB-SubCell"/>
</dbReference>
<dbReference type="InterPro" id="IPR027268">
    <property type="entry name" value="Peptidase_M4/M1_CTD_sf"/>
</dbReference>
<evidence type="ECO:0000256" key="6">
    <source>
        <dbReference type="ARBA" id="ARBA00022438"/>
    </source>
</evidence>
<evidence type="ECO:0000256" key="17">
    <source>
        <dbReference type="PIRSR" id="PIRSR634016-1"/>
    </source>
</evidence>
<evidence type="ECO:0000259" key="22">
    <source>
        <dbReference type="Pfam" id="PF11838"/>
    </source>
</evidence>
<feature type="binding site" evidence="18">
    <location>
        <position position="1374"/>
    </location>
    <ligand>
        <name>Zn(2+)</name>
        <dbReference type="ChEBI" id="CHEBI:29105"/>
        <note>catalytic</note>
    </ligand>
</feature>
<comment type="similarity">
    <text evidence="4">Belongs to the peptidase M1 family.</text>
</comment>
<dbReference type="SUPFAM" id="SSF55486">
    <property type="entry name" value="Metalloproteases ('zincins'), catalytic domain"/>
    <property type="match status" value="2"/>
</dbReference>